<keyword evidence="1" id="KW-0175">Coiled coil</keyword>
<feature type="coiled-coil region" evidence="1">
    <location>
        <begin position="36"/>
        <end position="66"/>
    </location>
</feature>
<evidence type="ECO:0000256" key="1">
    <source>
        <dbReference type="SAM" id="Coils"/>
    </source>
</evidence>
<proteinExistence type="predicted"/>
<evidence type="ECO:0008006" key="4">
    <source>
        <dbReference type="Google" id="ProtNLM"/>
    </source>
</evidence>
<dbReference type="EMBL" id="JMFG01000022">
    <property type="protein sequence ID" value="KDA53431.1"/>
    <property type="molecule type" value="Genomic_DNA"/>
</dbReference>
<name>A0A062XZA6_9BACT</name>
<keyword evidence="3" id="KW-1185">Reference proteome</keyword>
<evidence type="ECO:0000313" key="3">
    <source>
        <dbReference type="Proteomes" id="UP000027284"/>
    </source>
</evidence>
<organism evidence="2 3">
    <name type="scientific">Thermoanaerobaculum aquaticum</name>
    <dbReference type="NCBI Taxonomy" id="1312852"/>
    <lineage>
        <taxon>Bacteria</taxon>
        <taxon>Pseudomonadati</taxon>
        <taxon>Acidobacteriota</taxon>
        <taxon>Thermoanaerobaculia</taxon>
        <taxon>Thermoanaerobaculales</taxon>
        <taxon>Thermoanaerobaculaceae</taxon>
        <taxon>Thermoanaerobaculum</taxon>
    </lineage>
</organism>
<dbReference type="AlphaFoldDB" id="A0A062XZA6"/>
<gene>
    <name evidence="2" type="ORF">EG19_05775</name>
</gene>
<dbReference type="Proteomes" id="UP000027284">
    <property type="component" value="Unassembled WGS sequence"/>
</dbReference>
<comment type="caution">
    <text evidence="2">The sequence shown here is derived from an EMBL/GenBank/DDBJ whole genome shotgun (WGS) entry which is preliminary data.</text>
</comment>
<accession>A0A062XZA6</accession>
<dbReference type="RefSeq" id="WP_038049779.1">
    <property type="nucleotide sequence ID" value="NZ_JMFG01000022.1"/>
</dbReference>
<sequence length="98" mass="10983">MAHFTVTCPHCKSLLEIDGEAQVVIAAKPPEEKKATASLEERLKQLEEEKKRAADKLAEAMRAEQAGSRVREEKFRKLLEGVNPDEAPEKVIKDVDLD</sequence>
<evidence type="ECO:0000313" key="2">
    <source>
        <dbReference type="EMBL" id="KDA53431.1"/>
    </source>
</evidence>
<protein>
    <recommendedName>
        <fullName evidence="4">2-nitropropane dioxygenase</fullName>
    </recommendedName>
</protein>
<dbReference type="STRING" id="1312852.EG19_05775"/>
<reference evidence="2 3" key="1">
    <citation type="submission" date="2014-04" db="EMBL/GenBank/DDBJ databases">
        <title>The Genome Sequence of Thermoanaerobaculum aquaticum MP-01, The First Cultivated Group 23 Acidobacterium.</title>
        <authorList>
            <person name="Stamps B.W."/>
            <person name="Losey N.A."/>
            <person name="Lawson P.A."/>
            <person name="Stevenson B.S."/>
        </authorList>
    </citation>
    <scope>NUCLEOTIDE SEQUENCE [LARGE SCALE GENOMIC DNA]</scope>
    <source>
        <strain evidence="2 3">MP-01</strain>
    </source>
</reference>